<dbReference type="InterPro" id="IPR017853">
    <property type="entry name" value="GH"/>
</dbReference>
<comment type="caution">
    <text evidence="5">The sequence shown here is derived from an EMBL/GenBank/DDBJ whole genome shotgun (WGS) entry which is preliminary data.</text>
</comment>
<dbReference type="PROSITE" id="PS01027">
    <property type="entry name" value="GLYCOSYL_HYDROL_F39"/>
    <property type="match status" value="1"/>
</dbReference>
<keyword evidence="6" id="KW-1185">Reference proteome</keyword>
<evidence type="ECO:0000259" key="4">
    <source>
        <dbReference type="Pfam" id="PF01229"/>
    </source>
</evidence>
<dbReference type="PANTHER" id="PTHR12631:SF10">
    <property type="entry name" value="BETA-XYLOSIDASE-LIKE PROTEIN-RELATED"/>
    <property type="match status" value="1"/>
</dbReference>
<dbReference type="InterPro" id="IPR000514">
    <property type="entry name" value="Glyco_hydro_39"/>
</dbReference>
<name>A0ABS9CMG0_9FIRM</name>
<dbReference type="SUPFAM" id="SSF51445">
    <property type="entry name" value="(Trans)glycosidases"/>
    <property type="match status" value="1"/>
</dbReference>
<dbReference type="Proteomes" id="UP001299220">
    <property type="component" value="Unassembled WGS sequence"/>
</dbReference>
<dbReference type="Pfam" id="PF01229">
    <property type="entry name" value="Glyco_hydro_39"/>
    <property type="match status" value="2"/>
</dbReference>
<dbReference type="InterPro" id="IPR049165">
    <property type="entry name" value="GH39_as"/>
</dbReference>
<dbReference type="InterPro" id="IPR051923">
    <property type="entry name" value="Glycosyl_Hydrolase_39"/>
</dbReference>
<dbReference type="PRINTS" id="PR00745">
    <property type="entry name" value="GLHYDRLASE39"/>
</dbReference>
<evidence type="ECO:0000256" key="1">
    <source>
        <dbReference type="ARBA" id="ARBA00008875"/>
    </source>
</evidence>
<accession>A0ABS9CMG0</accession>
<gene>
    <name evidence="5" type="ORF">JQM67_02755</name>
</gene>
<protein>
    <recommendedName>
        <fullName evidence="4">Glycosyl hydrolases family 39 N-terminal catalytic domain-containing protein</fullName>
    </recommendedName>
</protein>
<feature type="domain" description="Glycosyl hydrolases family 39 N-terminal catalytic" evidence="4">
    <location>
        <begin position="304"/>
        <end position="496"/>
    </location>
</feature>
<evidence type="ECO:0000256" key="3">
    <source>
        <dbReference type="ARBA" id="ARBA00023295"/>
    </source>
</evidence>
<sequence>MKFLIPGNAPTHKLNRHWTFCVGGCHAKMVLRTDYIRQLKFIHDTLGIRYLRFHGIFNDDMDTVNDLSAVMPIPGAEAFSELNFHKVGVALDNVLFIGMKPFVELGFMPKSLASGEEQCMFFYRGNITPPKDYDAWECYIGAFIRFLQHRYGEEEIRTWYFEVWNEPDLQHAFFSGTQQDYFELYAHTARAVKEADPLLRVGGPATSGSKWVASFVQYCRENNVPVDFVSTHQYAGDPLGGVEDQGGPETQDAGGMGDMADFFRGVGERLQSVENKSLLTGLRAIMPDKSELIDIPNDLFAKNAAIVKEQAQGLPVYYTEWNENAIFSAYTNDTRKVASYIVKAALDVEQSVTASSVWCFSDLFEEFHVFPQQFHGGFGLQTIDGVPKPSYYALKLLGQVGDDRLELDGDAAQGEIGLAAFCGNGGTQVLLFRQKMRNLNLPKAEAEIELEMPAAPQRVTVQKIDEEHGNPLACWQKMGEPIEMNCAEIEALKADSMVPEEKLPFTYTDGVVQIQAALGVNDVWLIRIEA</sequence>
<proteinExistence type="inferred from homology"/>
<keyword evidence="2" id="KW-0378">Hydrolase</keyword>
<dbReference type="SUPFAM" id="SSF51011">
    <property type="entry name" value="Glycosyl hydrolase domain"/>
    <property type="match status" value="1"/>
</dbReference>
<dbReference type="InterPro" id="IPR049166">
    <property type="entry name" value="GH39_cat"/>
</dbReference>
<organism evidence="5 6">
    <name type="scientific">Anaeromassilibacillus senegalensis</name>
    <dbReference type="NCBI Taxonomy" id="1673717"/>
    <lineage>
        <taxon>Bacteria</taxon>
        <taxon>Bacillati</taxon>
        <taxon>Bacillota</taxon>
        <taxon>Clostridia</taxon>
        <taxon>Eubacteriales</taxon>
        <taxon>Acutalibacteraceae</taxon>
        <taxon>Anaeromassilibacillus</taxon>
    </lineage>
</organism>
<evidence type="ECO:0000313" key="6">
    <source>
        <dbReference type="Proteomes" id="UP001299220"/>
    </source>
</evidence>
<feature type="domain" description="Glycosyl hydrolases family 39 N-terminal catalytic" evidence="4">
    <location>
        <begin position="2"/>
        <end position="236"/>
    </location>
</feature>
<dbReference type="EMBL" id="JAFBIT010000001">
    <property type="protein sequence ID" value="MCF2651526.1"/>
    <property type="molecule type" value="Genomic_DNA"/>
</dbReference>
<dbReference type="Gene3D" id="3.20.20.80">
    <property type="entry name" value="Glycosidases"/>
    <property type="match status" value="1"/>
</dbReference>
<evidence type="ECO:0000256" key="2">
    <source>
        <dbReference type="ARBA" id="ARBA00022801"/>
    </source>
</evidence>
<reference evidence="5 6" key="1">
    <citation type="submission" date="2020-12" db="EMBL/GenBank/DDBJ databases">
        <title>Whole genome sequences of gut porcine anaerobes.</title>
        <authorList>
            <person name="Kubasova T."/>
            <person name="Jahodarova E."/>
            <person name="Rychlik I."/>
        </authorList>
    </citation>
    <scope>NUCLEOTIDE SEQUENCE [LARGE SCALE GENOMIC DNA]</scope>
    <source>
        <strain evidence="5 6">An867</strain>
    </source>
</reference>
<dbReference type="RefSeq" id="WP_235322538.1">
    <property type="nucleotide sequence ID" value="NZ_JAFBIT010000001.1"/>
</dbReference>
<dbReference type="PANTHER" id="PTHR12631">
    <property type="entry name" value="ALPHA-L-IDURONIDASE"/>
    <property type="match status" value="1"/>
</dbReference>
<evidence type="ECO:0000313" key="5">
    <source>
        <dbReference type="EMBL" id="MCF2651526.1"/>
    </source>
</evidence>
<comment type="similarity">
    <text evidence="1">Belongs to the glycosyl hydrolase 39 family.</text>
</comment>
<dbReference type="Gene3D" id="2.60.40.1500">
    <property type="entry name" value="Glycosyl hydrolase domain, family 39"/>
    <property type="match status" value="1"/>
</dbReference>
<keyword evidence="3" id="KW-0326">Glycosidase</keyword>